<protein>
    <recommendedName>
        <fullName evidence="2">HTH psq-type domain-containing protein</fullName>
    </recommendedName>
</protein>
<dbReference type="InterPro" id="IPR009057">
    <property type="entry name" value="Homeodomain-like_sf"/>
</dbReference>
<evidence type="ECO:0000313" key="3">
    <source>
        <dbReference type="EMBL" id="KAL3277443.1"/>
    </source>
</evidence>
<reference evidence="3 4" key="1">
    <citation type="journal article" date="2021" name="BMC Biol.">
        <title>Horizontally acquired antibacterial genes associated with adaptive radiation of ladybird beetles.</title>
        <authorList>
            <person name="Li H.S."/>
            <person name="Tang X.F."/>
            <person name="Huang Y.H."/>
            <person name="Xu Z.Y."/>
            <person name="Chen M.L."/>
            <person name="Du X.Y."/>
            <person name="Qiu B.Y."/>
            <person name="Chen P.T."/>
            <person name="Zhang W."/>
            <person name="Slipinski A."/>
            <person name="Escalona H.E."/>
            <person name="Waterhouse R.M."/>
            <person name="Zwick A."/>
            <person name="Pang H."/>
        </authorList>
    </citation>
    <scope>NUCLEOTIDE SEQUENCE [LARGE SCALE GENOMIC DNA]</scope>
    <source>
        <strain evidence="3">SYSU2018</strain>
    </source>
</reference>
<sequence length="139" mass="15963">MSKVSDFKISYKKVYNEEDIAQALQATAEWLSERKASVKFGVPRSTLLSSNKFHNETKSGPDPVLPFEEENLIEDWIKTSKDVPFPGNKPGRGWFKAFLRRHLDITFRTPEAITAASANISEHDILKRFTEMEVYLVEK</sequence>
<name>A0ABD2NF88_9CUCU</name>
<organism evidence="3 4">
    <name type="scientific">Cryptolaemus montrouzieri</name>
    <dbReference type="NCBI Taxonomy" id="559131"/>
    <lineage>
        <taxon>Eukaryota</taxon>
        <taxon>Metazoa</taxon>
        <taxon>Ecdysozoa</taxon>
        <taxon>Arthropoda</taxon>
        <taxon>Hexapoda</taxon>
        <taxon>Insecta</taxon>
        <taxon>Pterygota</taxon>
        <taxon>Neoptera</taxon>
        <taxon>Endopterygota</taxon>
        <taxon>Coleoptera</taxon>
        <taxon>Polyphaga</taxon>
        <taxon>Cucujiformia</taxon>
        <taxon>Coccinelloidea</taxon>
        <taxon>Coccinellidae</taxon>
        <taxon>Scymninae</taxon>
        <taxon>Scymnini</taxon>
        <taxon>Cryptolaemus</taxon>
    </lineage>
</organism>
<dbReference type="GO" id="GO:0005634">
    <property type="term" value="C:nucleus"/>
    <property type="evidence" value="ECO:0007669"/>
    <property type="project" value="UniProtKB-SubCell"/>
</dbReference>
<gene>
    <name evidence="3" type="ORF">HHI36_012791</name>
</gene>
<dbReference type="Proteomes" id="UP001516400">
    <property type="component" value="Unassembled WGS sequence"/>
</dbReference>
<dbReference type="InterPro" id="IPR007889">
    <property type="entry name" value="HTH_Psq"/>
</dbReference>
<feature type="domain" description="HTH psq-type" evidence="2">
    <location>
        <begin position="17"/>
        <end position="58"/>
    </location>
</feature>
<evidence type="ECO:0000313" key="4">
    <source>
        <dbReference type="Proteomes" id="UP001516400"/>
    </source>
</evidence>
<keyword evidence="4" id="KW-1185">Reference proteome</keyword>
<dbReference type="Gene3D" id="1.10.10.60">
    <property type="entry name" value="Homeodomain-like"/>
    <property type="match status" value="1"/>
</dbReference>
<dbReference type="Pfam" id="PF05225">
    <property type="entry name" value="HTH_psq"/>
    <property type="match status" value="1"/>
</dbReference>
<dbReference type="SUPFAM" id="SSF46689">
    <property type="entry name" value="Homeodomain-like"/>
    <property type="match status" value="1"/>
</dbReference>
<proteinExistence type="predicted"/>
<dbReference type="EMBL" id="JABFTP020000103">
    <property type="protein sequence ID" value="KAL3277443.1"/>
    <property type="molecule type" value="Genomic_DNA"/>
</dbReference>
<accession>A0ABD2NF88</accession>
<comment type="subcellular location">
    <subcellularLocation>
        <location evidence="1">Nucleus</location>
    </subcellularLocation>
</comment>
<evidence type="ECO:0000256" key="1">
    <source>
        <dbReference type="ARBA" id="ARBA00004123"/>
    </source>
</evidence>
<comment type="caution">
    <text evidence="3">The sequence shown here is derived from an EMBL/GenBank/DDBJ whole genome shotgun (WGS) entry which is preliminary data.</text>
</comment>
<evidence type="ECO:0000259" key="2">
    <source>
        <dbReference type="Pfam" id="PF05225"/>
    </source>
</evidence>
<dbReference type="AlphaFoldDB" id="A0ABD2NF88"/>